<keyword evidence="2" id="KW-1133">Transmembrane helix</keyword>
<dbReference type="AlphaFoldDB" id="A0A368XE04"/>
<keyword evidence="2" id="KW-0812">Transmembrane</keyword>
<organism evidence="3 4">
    <name type="scientific">Pseudorhodoferax soli</name>
    <dbReference type="NCBI Taxonomy" id="545864"/>
    <lineage>
        <taxon>Bacteria</taxon>
        <taxon>Pseudomonadati</taxon>
        <taxon>Pseudomonadota</taxon>
        <taxon>Betaproteobacteria</taxon>
        <taxon>Burkholderiales</taxon>
        <taxon>Comamonadaceae</taxon>
    </lineage>
</organism>
<sequence>MSHQQEPNLHALAAEASRARKDREQGLKAKYRVIPIEGLEQLVNDPSSPLSFAQRKEIRNYLLLGKRELKTELERMERIGHVYEKTGMPMAVTSFSAYTWLVHSIGLSGTLRATMDVLMFFLAVVIWMSINWAAWRRVERARKMLIELGKVD</sequence>
<proteinExistence type="predicted"/>
<dbReference type="Proteomes" id="UP000252884">
    <property type="component" value="Unassembled WGS sequence"/>
</dbReference>
<reference evidence="3 4" key="1">
    <citation type="submission" date="2018-07" db="EMBL/GenBank/DDBJ databases">
        <title>Genomic Encyclopedia of Type Strains, Phase IV (KMG-IV): sequencing the most valuable type-strain genomes for metagenomic binning, comparative biology and taxonomic classification.</title>
        <authorList>
            <person name="Goeker M."/>
        </authorList>
    </citation>
    <scope>NUCLEOTIDE SEQUENCE [LARGE SCALE GENOMIC DNA]</scope>
    <source>
        <strain evidence="3 4">DSM 21634</strain>
    </source>
</reference>
<accession>A0A368XE04</accession>
<feature type="transmembrane region" description="Helical" evidence="2">
    <location>
        <begin position="117"/>
        <end position="135"/>
    </location>
</feature>
<name>A0A368XE04_9BURK</name>
<feature type="region of interest" description="Disordered" evidence="1">
    <location>
        <begin position="1"/>
        <end position="20"/>
    </location>
</feature>
<dbReference type="RefSeq" id="WP_114471542.1">
    <property type="nucleotide sequence ID" value="NZ_QPJK01000011.1"/>
</dbReference>
<gene>
    <name evidence="3" type="ORF">DES41_111138</name>
</gene>
<dbReference type="EMBL" id="QPJK01000011">
    <property type="protein sequence ID" value="RCW66180.1"/>
    <property type="molecule type" value="Genomic_DNA"/>
</dbReference>
<comment type="caution">
    <text evidence="3">The sequence shown here is derived from an EMBL/GenBank/DDBJ whole genome shotgun (WGS) entry which is preliminary data.</text>
</comment>
<keyword evidence="4" id="KW-1185">Reference proteome</keyword>
<keyword evidence="2" id="KW-0472">Membrane</keyword>
<evidence type="ECO:0000313" key="4">
    <source>
        <dbReference type="Proteomes" id="UP000252884"/>
    </source>
</evidence>
<evidence type="ECO:0000256" key="1">
    <source>
        <dbReference type="SAM" id="MobiDB-lite"/>
    </source>
</evidence>
<evidence type="ECO:0000256" key="2">
    <source>
        <dbReference type="SAM" id="Phobius"/>
    </source>
</evidence>
<protein>
    <submittedName>
        <fullName evidence="3">Uncharacterized protein</fullName>
    </submittedName>
</protein>
<evidence type="ECO:0000313" key="3">
    <source>
        <dbReference type="EMBL" id="RCW66180.1"/>
    </source>
</evidence>